<dbReference type="SMART" id="SM00642">
    <property type="entry name" value="Aamy"/>
    <property type="match status" value="1"/>
</dbReference>
<evidence type="ECO:0000313" key="3">
    <source>
        <dbReference type="Proteomes" id="UP000598360"/>
    </source>
</evidence>
<dbReference type="AlphaFoldDB" id="A0A929BAJ2"/>
<dbReference type="Gene3D" id="3.20.20.80">
    <property type="entry name" value="Glycosidases"/>
    <property type="match status" value="2"/>
</dbReference>
<evidence type="ECO:0000259" key="1">
    <source>
        <dbReference type="SMART" id="SM00642"/>
    </source>
</evidence>
<proteinExistence type="predicted"/>
<dbReference type="GO" id="GO:0009313">
    <property type="term" value="P:oligosaccharide catabolic process"/>
    <property type="evidence" value="ECO:0007669"/>
    <property type="project" value="TreeGrafter"/>
</dbReference>
<keyword evidence="3" id="KW-1185">Reference proteome</keyword>
<dbReference type="Pfam" id="PF00128">
    <property type="entry name" value="Alpha-amylase"/>
    <property type="match status" value="1"/>
</dbReference>
<dbReference type="EMBL" id="JADEYC010000013">
    <property type="protein sequence ID" value="MBE9374471.1"/>
    <property type="molecule type" value="Genomic_DNA"/>
</dbReference>
<dbReference type="InterPro" id="IPR006047">
    <property type="entry name" value="GH13_cat_dom"/>
</dbReference>
<dbReference type="InterPro" id="IPR017853">
    <property type="entry name" value="GH"/>
</dbReference>
<dbReference type="PANTHER" id="PTHR10357:SF179">
    <property type="entry name" value="NEUTRAL AND BASIC AMINO ACID TRANSPORT PROTEIN RBAT"/>
    <property type="match status" value="1"/>
</dbReference>
<sequence>MTLRETGAPGEHTEHPWWWNAVCYRVDVRSFADGDADGTGDLAGLRSRLGYLELLGVDAIVLAGAPGLDPTAEAFTRLLAEAHDTGIRVLLAMDLDPGRPDARAVLEGWLDHGIDGVHLDPRDDPSGTAAAVLADRPDALLIGSGSGRWQLEFNLDLAIADFAAESVRSAITGVLGKIGDRRAAWAMASRDTEQVRSDAALTPVRAMALVQLALPGAVCLRHGEELGLPGSRRVLMPWEGDQPPFGFSAADADWSAIPPQWAGSTVESQLEDPGSTLSLYRQAMELRANHPAFHGEEVEWFGAPEGCFAFRRVGSSLICALNTSAAPVPIPPGELLLSSRPLEGGRLAPGTAAWLA</sequence>
<dbReference type="PANTHER" id="PTHR10357">
    <property type="entry name" value="ALPHA-AMYLASE FAMILY MEMBER"/>
    <property type="match status" value="1"/>
</dbReference>
<name>A0A929BAJ2_9PSEU</name>
<reference evidence="2" key="1">
    <citation type="submission" date="2020-10" db="EMBL/GenBank/DDBJ databases">
        <title>Diversity and distribution of actinomycetes associated with coral in the coast of Hainan.</title>
        <authorList>
            <person name="Li F."/>
        </authorList>
    </citation>
    <scope>NUCLEOTIDE SEQUENCE</scope>
    <source>
        <strain evidence="2">HNM0983</strain>
    </source>
</reference>
<dbReference type="GO" id="GO:0004556">
    <property type="term" value="F:alpha-amylase activity"/>
    <property type="evidence" value="ECO:0007669"/>
    <property type="project" value="TreeGrafter"/>
</dbReference>
<gene>
    <name evidence="2" type="ORF">IQ251_08415</name>
</gene>
<accession>A0A929BAJ2</accession>
<protein>
    <submittedName>
        <fullName evidence="2">DUF3459 domain-containing protein</fullName>
    </submittedName>
</protein>
<dbReference type="SUPFAM" id="SSF51445">
    <property type="entry name" value="(Trans)glycosidases"/>
    <property type="match status" value="1"/>
</dbReference>
<comment type="caution">
    <text evidence="2">The sequence shown here is derived from an EMBL/GenBank/DDBJ whole genome shotgun (WGS) entry which is preliminary data.</text>
</comment>
<dbReference type="RefSeq" id="WP_193927919.1">
    <property type="nucleotide sequence ID" value="NZ_JADEYC010000013.1"/>
</dbReference>
<organism evidence="2 3">
    <name type="scientific">Saccharopolyspora montiporae</name>
    <dbReference type="NCBI Taxonomy" id="2781240"/>
    <lineage>
        <taxon>Bacteria</taxon>
        <taxon>Bacillati</taxon>
        <taxon>Actinomycetota</taxon>
        <taxon>Actinomycetes</taxon>
        <taxon>Pseudonocardiales</taxon>
        <taxon>Pseudonocardiaceae</taxon>
        <taxon>Saccharopolyspora</taxon>
    </lineage>
</organism>
<evidence type="ECO:0000313" key="2">
    <source>
        <dbReference type="EMBL" id="MBE9374471.1"/>
    </source>
</evidence>
<feature type="domain" description="Glycosyl hydrolase family 13 catalytic" evidence="1">
    <location>
        <begin position="25"/>
        <end position="269"/>
    </location>
</feature>
<dbReference type="Proteomes" id="UP000598360">
    <property type="component" value="Unassembled WGS sequence"/>
</dbReference>